<sequence>MTENKISISIPMDDFNAALSKLQEVQTLLAPYLVALSSDQRMSLPKMGDKTFSFVEKSMQFAQSKPELMPGFIDLTEWQKDVNGRNQLDQLFRLVEQLASNIDDTSLLCGSDAYVSSLGFYNSIKQAAKMNVPNAKPIYDELQKRFPGRPTAKQAEPV</sequence>
<keyword evidence="2" id="KW-1185">Reference proteome</keyword>
<accession>A0A9X2F013</accession>
<organism evidence="1 2">
    <name type="scientific">Solitalea agri</name>
    <dbReference type="NCBI Taxonomy" id="2953739"/>
    <lineage>
        <taxon>Bacteria</taxon>
        <taxon>Pseudomonadati</taxon>
        <taxon>Bacteroidota</taxon>
        <taxon>Sphingobacteriia</taxon>
        <taxon>Sphingobacteriales</taxon>
        <taxon>Sphingobacteriaceae</taxon>
        <taxon>Solitalea</taxon>
    </lineage>
</organism>
<evidence type="ECO:0000313" key="2">
    <source>
        <dbReference type="Proteomes" id="UP001155182"/>
    </source>
</evidence>
<proteinExistence type="predicted"/>
<name>A0A9X2F013_9SPHI</name>
<dbReference type="EMBL" id="JAMWYS010000006">
    <property type="protein sequence ID" value="MCO4291604.1"/>
    <property type="molecule type" value="Genomic_DNA"/>
</dbReference>
<reference evidence="1" key="1">
    <citation type="submission" date="2022-06" db="EMBL/GenBank/DDBJ databases">
        <title>Solitalea sp. MAHUQ-68 isolated from rhizospheric soil.</title>
        <authorList>
            <person name="Huq M.A."/>
        </authorList>
    </citation>
    <scope>NUCLEOTIDE SEQUENCE</scope>
    <source>
        <strain evidence="1">MAHUQ-68</strain>
    </source>
</reference>
<evidence type="ECO:0000313" key="1">
    <source>
        <dbReference type="EMBL" id="MCO4291604.1"/>
    </source>
</evidence>
<dbReference type="AlphaFoldDB" id="A0A9X2F013"/>
<protein>
    <submittedName>
        <fullName evidence="1">Uncharacterized protein</fullName>
    </submittedName>
</protein>
<comment type="caution">
    <text evidence="1">The sequence shown here is derived from an EMBL/GenBank/DDBJ whole genome shotgun (WGS) entry which is preliminary data.</text>
</comment>
<dbReference type="RefSeq" id="WP_252585837.1">
    <property type="nucleotide sequence ID" value="NZ_JAMWYS010000006.1"/>
</dbReference>
<gene>
    <name evidence="1" type="ORF">NF867_01835</name>
</gene>
<dbReference type="Proteomes" id="UP001155182">
    <property type="component" value="Unassembled WGS sequence"/>
</dbReference>